<dbReference type="PANTHER" id="PTHR14097:SF7">
    <property type="entry name" value="OXIDOREDUCTASE HTATIP2"/>
    <property type="match status" value="1"/>
</dbReference>
<dbReference type="PANTHER" id="PTHR14097">
    <property type="entry name" value="OXIDOREDUCTASE HTATIP2"/>
    <property type="match status" value="1"/>
</dbReference>
<feature type="domain" description="NAD(P)-binding" evidence="1">
    <location>
        <begin position="9"/>
        <end position="137"/>
    </location>
</feature>
<dbReference type="EMBL" id="JABANE010000183">
    <property type="protein sequence ID" value="NME72625.1"/>
    <property type="molecule type" value="Genomic_DNA"/>
</dbReference>
<dbReference type="SUPFAM" id="SSF51735">
    <property type="entry name" value="NAD(P)-binding Rossmann-fold domains"/>
    <property type="match status" value="1"/>
</dbReference>
<comment type="caution">
    <text evidence="2">The sequence shown here is derived from an EMBL/GenBank/DDBJ whole genome shotgun (WGS) entry which is preliminary data.</text>
</comment>
<protein>
    <submittedName>
        <fullName evidence="2">Oxidoreductase</fullName>
    </submittedName>
</protein>
<dbReference type="Proteomes" id="UP000576082">
    <property type="component" value="Unassembled WGS sequence"/>
</dbReference>
<evidence type="ECO:0000259" key="1">
    <source>
        <dbReference type="Pfam" id="PF13460"/>
    </source>
</evidence>
<sequence length="213" mass="23751">MNRIALVVGSTGLIGQHLLEKLSKNSNYSQIIALTRKPLNTQHSKVKEIIVDFEQLDAVKIDNTIDDAFCCLGTTMRKAGSKEAFYKVDFTYCVNFGKLALQNGAKNFQIISSMGASASSPFYYNKVKGQTEDELANMNFSTLNIFRPSLLLGERTEKRIGEDLGKVLNQIFAPLIPKKYKGIEGKKVADFMMKKALESDQSGTRVFTSDKMQ</sequence>
<reference evidence="2 3" key="1">
    <citation type="submission" date="2020-04" db="EMBL/GenBank/DDBJ databases">
        <title>Flammeovirga sp. SR4, a novel species isolated from seawater.</title>
        <authorList>
            <person name="Wang X."/>
        </authorList>
    </citation>
    <scope>NUCLEOTIDE SEQUENCE [LARGE SCALE GENOMIC DNA]</scope>
    <source>
        <strain evidence="2 3">ATCC 23126</strain>
    </source>
</reference>
<dbReference type="Pfam" id="PF13460">
    <property type="entry name" value="NAD_binding_10"/>
    <property type="match status" value="1"/>
</dbReference>
<dbReference type="RefSeq" id="WP_169660811.1">
    <property type="nucleotide sequence ID" value="NZ_JABANE010000183.1"/>
</dbReference>
<accession>A0A7X9XDB5</accession>
<evidence type="ECO:0000313" key="2">
    <source>
        <dbReference type="EMBL" id="NME72625.1"/>
    </source>
</evidence>
<keyword evidence="3" id="KW-1185">Reference proteome</keyword>
<organism evidence="2 3">
    <name type="scientific">Flammeovirga aprica JL-4</name>
    <dbReference type="NCBI Taxonomy" id="694437"/>
    <lineage>
        <taxon>Bacteria</taxon>
        <taxon>Pseudomonadati</taxon>
        <taxon>Bacteroidota</taxon>
        <taxon>Cytophagia</taxon>
        <taxon>Cytophagales</taxon>
        <taxon>Flammeovirgaceae</taxon>
        <taxon>Flammeovirga</taxon>
    </lineage>
</organism>
<dbReference type="InterPro" id="IPR036291">
    <property type="entry name" value="NAD(P)-bd_dom_sf"/>
</dbReference>
<dbReference type="InterPro" id="IPR016040">
    <property type="entry name" value="NAD(P)-bd_dom"/>
</dbReference>
<dbReference type="Gene3D" id="3.40.50.720">
    <property type="entry name" value="NAD(P)-binding Rossmann-like Domain"/>
    <property type="match status" value="1"/>
</dbReference>
<proteinExistence type="predicted"/>
<evidence type="ECO:0000313" key="3">
    <source>
        <dbReference type="Proteomes" id="UP000576082"/>
    </source>
</evidence>
<dbReference type="CDD" id="cd05250">
    <property type="entry name" value="CC3_like_SDR_a"/>
    <property type="match status" value="1"/>
</dbReference>
<dbReference type="AlphaFoldDB" id="A0A7X9XDB5"/>
<gene>
    <name evidence="2" type="ORF">HHU12_31995</name>
</gene>
<name>A0A7X9XDB5_9BACT</name>